<dbReference type="Proteomes" id="UP000789595">
    <property type="component" value="Unassembled WGS sequence"/>
</dbReference>
<keyword evidence="3" id="KW-0223">Dioxygenase</keyword>
<evidence type="ECO:0000313" key="8">
    <source>
        <dbReference type="Proteomes" id="UP000789595"/>
    </source>
</evidence>
<name>A0A8J2WZZ8_9STRA</name>
<dbReference type="GO" id="GO:0005506">
    <property type="term" value="F:iron ion binding"/>
    <property type="evidence" value="ECO:0007669"/>
    <property type="project" value="InterPro"/>
</dbReference>
<sequence length="289" mass="30558">MRYLCLVALASALTPPPTPRALRPGPDARLETLSETPRIYRVANALDRATCEALIASEAASQMTTSNAPAAQLDPEKLTLLAPLILLAPLPRVVGALMNGDDLLAAALPPLIGATAVAAALAYLALKLADASASGRRTSGAAQLDATLGGEVARTIADLMETTPAHFEAPVLTRYQEGEKFALHGDASATRGAEWADEGGQRVATCILYLNDVPEGGRTVFDQAGISVAPRQGDACVFFPSHHASKEPDPLTTHYSDAAVDEKWIVQVFERERRVPPPLGLPDEAIRSR</sequence>
<evidence type="ECO:0000256" key="4">
    <source>
        <dbReference type="ARBA" id="ARBA00023002"/>
    </source>
</evidence>
<dbReference type="PANTHER" id="PTHR10869:SF246">
    <property type="entry name" value="TRANSMEMBRANE PROLYL 4-HYDROXYLASE"/>
    <property type="match status" value="1"/>
</dbReference>
<dbReference type="GO" id="GO:0005783">
    <property type="term" value="C:endoplasmic reticulum"/>
    <property type="evidence" value="ECO:0007669"/>
    <property type="project" value="TreeGrafter"/>
</dbReference>
<evidence type="ECO:0000313" key="7">
    <source>
        <dbReference type="EMBL" id="CAH0372940.1"/>
    </source>
</evidence>
<evidence type="ECO:0000256" key="5">
    <source>
        <dbReference type="ARBA" id="ARBA00023004"/>
    </source>
</evidence>
<evidence type="ECO:0000259" key="6">
    <source>
        <dbReference type="PROSITE" id="PS51471"/>
    </source>
</evidence>
<dbReference type="AlphaFoldDB" id="A0A8J2WZZ8"/>
<dbReference type="PROSITE" id="PS51471">
    <property type="entry name" value="FE2OG_OXY"/>
    <property type="match status" value="1"/>
</dbReference>
<dbReference type="Gene3D" id="2.60.120.620">
    <property type="entry name" value="q2cbj1_9rhob like domain"/>
    <property type="match status" value="1"/>
</dbReference>
<dbReference type="InterPro" id="IPR005123">
    <property type="entry name" value="Oxoglu/Fe-dep_dioxygenase_dom"/>
</dbReference>
<dbReference type="OrthoDB" id="420380at2759"/>
<dbReference type="EMBL" id="CAKKNE010000004">
    <property type="protein sequence ID" value="CAH0372940.1"/>
    <property type="molecule type" value="Genomic_DNA"/>
</dbReference>
<reference evidence="7" key="1">
    <citation type="submission" date="2021-11" db="EMBL/GenBank/DDBJ databases">
        <authorList>
            <consortium name="Genoscope - CEA"/>
            <person name="William W."/>
        </authorList>
    </citation>
    <scope>NUCLEOTIDE SEQUENCE</scope>
</reference>
<keyword evidence="4" id="KW-0560">Oxidoreductase</keyword>
<dbReference type="InterPro" id="IPR045054">
    <property type="entry name" value="P4HA-like"/>
</dbReference>
<feature type="domain" description="Fe2OG dioxygenase" evidence="6">
    <location>
        <begin position="166"/>
        <end position="289"/>
    </location>
</feature>
<dbReference type="SMART" id="SM00702">
    <property type="entry name" value="P4Hc"/>
    <property type="match status" value="1"/>
</dbReference>
<proteinExistence type="predicted"/>
<keyword evidence="2" id="KW-0479">Metal-binding</keyword>
<evidence type="ECO:0000256" key="3">
    <source>
        <dbReference type="ARBA" id="ARBA00022964"/>
    </source>
</evidence>
<keyword evidence="8" id="KW-1185">Reference proteome</keyword>
<dbReference type="InterPro" id="IPR044862">
    <property type="entry name" value="Pro_4_hyd_alph_FE2OG_OXY"/>
</dbReference>
<evidence type="ECO:0000256" key="1">
    <source>
        <dbReference type="ARBA" id="ARBA00001961"/>
    </source>
</evidence>
<dbReference type="InterPro" id="IPR006620">
    <property type="entry name" value="Pro_4_hyd_alph"/>
</dbReference>
<protein>
    <recommendedName>
        <fullName evidence="6">Fe2OG dioxygenase domain-containing protein</fullName>
    </recommendedName>
</protein>
<dbReference type="PANTHER" id="PTHR10869">
    <property type="entry name" value="PROLYL 4-HYDROXYLASE ALPHA SUBUNIT"/>
    <property type="match status" value="1"/>
</dbReference>
<gene>
    <name evidence="7" type="ORF">PECAL_4P01010</name>
</gene>
<dbReference type="GO" id="GO:0031418">
    <property type="term" value="F:L-ascorbic acid binding"/>
    <property type="evidence" value="ECO:0007669"/>
    <property type="project" value="InterPro"/>
</dbReference>
<keyword evidence="5" id="KW-0408">Iron</keyword>
<dbReference type="Pfam" id="PF13640">
    <property type="entry name" value="2OG-FeII_Oxy_3"/>
    <property type="match status" value="1"/>
</dbReference>
<organism evidence="7 8">
    <name type="scientific">Pelagomonas calceolata</name>
    <dbReference type="NCBI Taxonomy" id="35677"/>
    <lineage>
        <taxon>Eukaryota</taxon>
        <taxon>Sar</taxon>
        <taxon>Stramenopiles</taxon>
        <taxon>Ochrophyta</taxon>
        <taxon>Pelagophyceae</taxon>
        <taxon>Pelagomonadales</taxon>
        <taxon>Pelagomonadaceae</taxon>
        <taxon>Pelagomonas</taxon>
    </lineage>
</organism>
<dbReference type="GO" id="GO:0004656">
    <property type="term" value="F:procollagen-proline 4-dioxygenase activity"/>
    <property type="evidence" value="ECO:0007669"/>
    <property type="project" value="TreeGrafter"/>
</dbReference>
<comment type="cofactor">
    <cofactor evidence="1">
        <name>L-ascorbate</name>
        <dbReference type="ChEBI" id="CHEBI:38290"/>
    </cofactor>
</comment>
<comment type="caution">
    <text evidence="7">The sequence shown here is derived from an EMBL/GenBank/DDBJ whole genome shotgun (WGS) entry which is preliminary data.</text>
</comment>
<evidence type="ECO:0000256" key="2">
    <source>
        <dbReference type="ARBA" id="ARBA00022723"/>
    </source>
</evidence>
<accession>A0A8J2WZZ8</accession>